<feature type="modified residue" description="4-aspartylphosphate" evidence="4">
    <location>
        <position position="62"/>
    </location>
</feature>
<keyword evidence="2" id="KW-0805">Transcription regulation</keyword>
<dbReference type="CDD" id="cd17584">
    <property type="entry name" value="REC_typeB_ARR-like"/>
    <property type="match status" value="1"/>
</dbReference>
<keyword evidence="1" id="KW-0902">Two-component regulatory system</keyword>
<keyword evidence="4" id="KW-0597">Phosphoprotein</keyword>
<sequence>MEFPTGLRVLVVDDDATTLRIIEQIVFVYLCFYLPVTTCTKATVALNLLQERKRWFDVVLSDVHMPDMDGYKLLEHVGLEMDLPIIMMFGDSTSVVMKGIRHRACDYLIKPVREEELRNIWQHVVRKILNENKEHDNSGSMEDIYWNKRGNDDIEYTSFVADPTEVVKAPKKRSSLKEEDIELESDDPTTSKKPRVMWSVELHQQFVSVVNQLGLDSKIPLLYFFCYYFYFCYYYWKKWIYQWNCLSQRALWNALLVHIKMSLDLTRLFVMIIHLMSFCIVPFTFLFEAGVQVAKPIVQVFNGQEVEVWPHVTWKPKWGLTFSRIKSKVSGNCSISQRSTLAIKGKNIFIENLSLNGVLIIDVVDDAE</sequence>
<dbReference type="PANTHER" id="PTHR43874">
    <property type="entry name" value="TWO-COMPONENT RESPONSE REGULATOR"/>
    <property type="match status" value="1"/>
</dbReference>
<feature type="non-terminal residue" evidence="7">
    <location>
        <position position="368"/>
    </location>
</feature>
<dbReference type="SMART" id="SM00448">
    <property type="entry name" value="REC"/>
    <property type="match status" value="1"/>
</dbReference>
<keyword evidence="8" id="KW-1185">Reference proteome</keyword>
<dbReference type="InterPro" id="IPR011006">
    <property type="entry name" value="CheY-like_superfamily"/>
</dbReference>
<protein>
    <recommendedName>
        <fullName evidence="6">Response regulatory domain-containing protein</fullName>
    </recommendedName>
</protein>
<evidence type="ECO:0000313" key="7">
    <source>
        <dbReference type="EMBL" id="WVY96367.1"/>
    </source>
</evidence>
<dbReference type="PANTHER" id="PTHR43874:SF123">
    <property type="entry name" value="TWO-COMPONENT RESPONSE REGULATOR ARR14"/>
    <property type="match status" value="1"/>
</dbReference>
<dbReference type="GO" id="GO:0009736">
    <property type="term" value="P:cytokinin-activated signaling pathway"/>
    <property type="evidence" value="ECO:0007669"/>
    <property type="project" value="InterPro"/>
</dbReference>
<dbReference type="SUPFAM" id="SSF52172">
    <property type="entry name" value="CheY-like"/>
    <property type="match status" value="1"/>
</dbReference>
<dbReference type="Gene3D" id="2.160.10.30">
    <property type="match status" value="1"/>
</dbReference>
<keyword evidence="5" id="KW-0472">Membrane</keyword>
<keyword evidence="5" id="KW-1133">Transmembrane helix</keyword>
<evidence type="ECO:0000256" key="2">
    <source>
        <dbReference type="ARBA" id="ARBA00023015"/>
    </source>
</evidence>
<dbReference type="FunFam" id="2.160.10.30:FF:000001">
    <property type="entry name" value="UDP-sugar pyrophosphorylase"/>
    <property type="match status" value="1"/>
</dbReference>
<dbReference type="GO" id="GO:0000160">
    <property type="term" value="P:phosphorelay signal transduction system"/>
    <property type="evidence" value="ECO:0007669"/>
    <property type="project" value="UniProtKB-KW"/>
</dbReference>
<proteinExistence type="predicted"/>
<evidence type="ECO:0000313" key="8">
    <source>
        <dbReference type="Proteomes" id="UP001374535"/>
    </source>
</evidence>
<feature type="domain" description="Response regulatory" evidence="6">
    <location>
        <begin position="8"/>
        <end position="125"/>
    </location>
</feature>
<accession>A0AAQ3MSC6</accession>
<evidence type="ECO:0000256" key="4">
    <source>
        <dbReference type="PROSITE-ProRule" id="PRU00169"/>
    </source>
</evidence>
<dbReference type="Gene3D" id="1.10.10.60">
    <property type="entry name" value="Homeodomain-like"/>
    <property type="match status" value="1"/>
</dbReference>
<dbReference type="AlphaFoldDB" id="A0AAQ3MSC6"/>
<dbReference type="InterPro" id="IPR045279">
    <property type="entry name" value="ARR-like"/>
</dbReference>
<feature type="transmembrane region" description="Helical" evidence="5">
    <location>
        <begin position="268"/>
        <end position="287"/>
    </location>
</feature>
<dbReference type="Pfam" id="PF00072">
    <property type="entry name" value="Response_reg"/>
    <property type="match status" value="1"/>
</dbReference>
<keyword evidence="3" id="KW-0804">Transcription</keyword>
<dbReference type="EMBL" id="CP144692">
    <property type="protein sequence ID" value="WVY96367.1"/>
    <property type="molecule type" value="Genomic_DNA"/>
</dbReference>
<evidence type="ECO:0000259" key="6">
    <source>
        <dbReference type="PROSITE" id="PS50110"/>
    </source>
</evidence>
<gene>
    <name evidence="7" type="ORF">V8G54_028518</name>
</gene>
<reference evidence="7 8" key="1">
    <citation type="journal article" date="2023" name="Life. Sci Alliance">
        <title>Evolutionary insights into 3D genome organization and epigenetic landscape of Vigna mungo.</title>
        <authorList>
            <person name="Junaid A."/>
            <person name="Singh B."/>
            <person name="Bhatia S."/>
        </authorList>
    </citation>
    <scope>NUCLEOTIDE SEQUENCE [LARGE SCALE GENOMIC DNA]</scope>
    <source>
        <strain evidence="7">Urdbean</strain>
    </source>
</reference>
<dbReference type="Gene3D" id="3.40.50.2300">
    <property type="match status" value="1"/>
</dbReference>
<dbReference type="InterPro" id="IPR001789">
    <property type="entry name" value="Sig_transdc_resp-reg_receiver"/>
</dbReference>
<evidence type="ECO:0000256" key="1">
    <source>
        <dbReference type="ARBA" id="ARBA00023012"/>
    </source>
</evidence>
<dbReference type="Proteomes" id="UP001374535">
    <property type="component" value="Chromosome 9"/>
</dbReference>
<evidence type="ECO:0000256" key="5">
    <source>
        <dbReference type="SAM" id="Phobius"/>
    </source>
</evidence>
<organism evidence="7 8">
    <name type="scientific">Vigna mungo</name>
    <name type="common">Black gram</name>
    <name type="synonym">Phaseolus mungo</name>
    <dbReference type="NCBI Taxonomy" id="3915"/>
    <lineage>
        <taxon>Eukaryota</taxon>
        <taxon>Viridiplantae</taxon>
        <taxon>Streptophyta</taxon>
        <taxon>Embryophyta</taxon>
        <taxon>Tracheophyta</taxon>
        <taxon>Spermatophyta</taxon>
        <taxon>Magnoliopsida</taxon>
        <taxon>eudicotyledons</taxon>
        <taxon>Gunneridae</taxon>
        <taxon>Pentapetalae</taxon>
        <taxon>rosids</taxon>
        <taxon>fabids</taxon>
        <taxon>Fabales</taxon>
        <taxon>Fabaceae</taxon>
        <taxon>Papilionoideae</taxon>
        <taxon>50 kb inversion clade</taxon>
        <taxon>NPAAA clade</taxon>
        <taxon>indigoferoid/millettioid clade</taxon>
        <taxon>Phaseoleae</taxon>
        <taxon>Vigna</taxon>
    </lineage>
</organism>
<name>A0AAQ3MSC6_VIGMU</name>
<dbReference type="PROSITE" id="PS50110">
    <property type="entry name" value="RESPONSE_REGULATORY"/>
    <property type="match status" value="1"/>
</dbReference>
<feature type="transmembrane region" description="Helical" evidence="5">
    <location>
        <begin position="219"/>
        <end position="236"/>
    </location>
</feature>
<keyword evidence="5" id="KW-0812">Transmembrane</keyword>
<evidence type="ECO:0000256" key="3">
    <source>
        <dbReference type="ARBA" id="ARBA00023163"/>
    </source>
</evidence>